<feature type="transmembrane region" description="Helical" evidence="2">
    <location>
        <begin position="236"/>
        <end position="259"/>
    </location>
</feature>
<feature type="transmembrane region" description="Helical" evidence="2">
    <location>
        <begin position="116"/>
        <end position="139"/>
    </location>
</feature>
<dbReference type="EMBL" id="JAPUFD010000007">
    <property type="protein sequence ID" value="MDI1488372.1"/>
    <property type="molecule type" value="Genomic_DNA"/>
</dbReference>
<dbReference type="CDD" id="cd14939">
    <property type="entry name" value="7tmD_STE2"/>
    <property type="match status" value="1"/>
</dbReference>
<feature type="compositionally biased region" description="Basic and acidic residues" evidence="1">
    <location>
        <begin position="354"/>
        <end position="371"/>
    </location>
</feature>
<name>A0AA43TXS8_9LECA</name>
<dbReference type="Pfam" id="PF02116">
    <property type="entry name" value="STE2"/>
    <property type="match status" value="1"/>
</dbReference>
<feature type="transmembrane region" description="Helical" evidence="2">
    <location>
        <begin position="265"/>
        <end position="285"/>
    </location>
</feature>
<feature type="region of interest" description="Disordered" evidence="1">
    <location>
        <begin position="309"/>
        <end position="371"/>
    </location>
</feature>
<reference evidence="3" key="1">
    <citation type="journal article" date="2023" name="Genome Biol. Evol.">
        <title>First Whole Genome Sequence and Flow Cytometry Genome Size Data for the Lichen-Forming Fungus Ramalina farinacea (Ascomycota).</title>
        <authorList>
            <person name="Llewellyn T."/>
            <person name="Mian S."/>
            <person name="Hill R."/>
            <person name="Leitch I.J."/>
            <person name="Gaya E."/>
        </authorList>
    </citation>
    <scope>NUCLEOTIDE SEQUENCE</scope>
    <source>
        <strain evidence="3">LIQ254RAFAR</strain>
    </source>
</reference>
<evidence type="ECO:0000256" key="1">
    <source>
        <dbReference type="SAM" id="MobiDB-lite"/>
    </source>
</evidence>
<comment type="caution">
    <text evidence="3">The sequence shown here is derived from an EMBL/GenBank/DDBJ whole genome shotgun (WGS) entry which is preliminary data.</text>
</comment>
<dbReference type="InterPro" id="IPR027458">
    <property type="entry name" value="STE2_TM1-TM2_sf"/>
</dbReference>
<sequence>MASSSTFDPFSQNITFVSPNGPVNVSLIDIDDFNLYNIEICINYGSQIGASIATLLILLLLSKPDKRLSAIMILNTLSLVFNIIRNVLQCVFFTGPFAEVYASFTADYSRVRPGNIALSVTATAFTLLLQVSVEASLYLQVRVVCVTLRKVYRQLISAASAIIVLLAIGFRFAYTVKNDQYIVAEESPESLYMLGSASNITTCISLFWFCAVFVIKLGYALHQRRKMGLGQFGPMQILMIMGFQTLIIPAVLSILQYWVSLPAMSSNALTACAIFLPLSSLWASASIDNRSGAMKQHRKGFADIPSGFTNPSTLRQTSTGPVSSTVTAVSTRSSGGGLWPTSPKQLDANGVSEDLEKQGLADSREVFKEST</sequence>
<keyword evidence="4" id="KW-1185">Reference proteome</keyword>
<gene>
    <name evidence="3" type="primary">STE2</name>
    <name evidence="3" type="ORF">OHK93_007647</name>
</gene>
<accession>A0AA43TXS8</accession>
<protein>
    <submittedName>
        <fullName evidence="3">Pheromone alpha factor receptor</fullName>
    </submittedName>
</protein>
<dbReference type="AlphaFoldDB" id="A0AA43TXS8"/>
<dbReference type="GO" id="GO:0000750">
    <property type="term" value="P:pheromone-dependent signal transduction involved in conjugation with cellular fusion"/>
    <property type="evidence" value="ECO:0007669"/>
    <property type="project" value="TreeGrafter"/>
</dbReference>
<feature type="compositionally biased region" description="Low complexity" evidence="1">
    <location>
        <begin position="317"/>
        <end position="333"/>
    </location>
</feature>
<dbReference type="InterPro" id="IPR000366">
    <property type="entry name" value="GPCR_STE2"/>
</dbReference>
<dbReference type="PRINTS" id="PR00250">
    <property type="entry name" value="GPCRSTE2"/>
</dbReference>
<dbReference type="Proteomes" id="UP001161017">
    <property type="component" value="Unassembled WGS sequence"/>
</dbReference>
<evidence type="ECO:0000313" key="4">
    <source>
        <dbReference type="Proteomes" id="UP001161017"/>
    </source>
</evidence>
<dbReference type="Gene3D" id="1.10.287.920">
    <property type="entry name" value="Pheromone alpha factor receptor"/>
    <property type="match status" value="1"/>
</dbReference>
<dbReference type="PANTHER" id="PTHR28009">
    <property type="entry name" value="PHEROMONE ALPHA FACTOR RECEPTOR"/>
    <property type="match status" value="1"/>
</dbReference>
<keyword evidence="2" id="KW-0472">Membrane</keyword>
<feature type="transmembrane region" description="Helical" evidence="2">
    <location>
        <begin position="151"/>
        <end position="174"/>
    </location>
</feature>
<keyword evidence="2" id="KW-1133">Transmembrane helix</keyword>
<dbReference type="PANTHER" id="PTHR28009:SF1">
    <property type="entry name" value="PHEROMONE ALPHA FACTOR RECEPTOR"/>
    <property type="match status" value="1"/>
</dbReference>
<keyword evidence="2" id="KW-0812">Transmembrane</keyword>
<keyword evidence="3" id="KW-0675">Receptor</keyword>
<feature type="transmembrane region" description="Helical" evidence="2">
    <location>
        <begin position="42"/>
        <end position="61"/>
    </location>
</feature>
<dbReference type="GO" id="GO:0038038">
    <property type="term" value="C:G protein-coupled receptor homodimeric complex"/>
    <property type="evidence" value="ECO:0007669"/>
    <property type="project" value="TreeGrafter"/>
</dbReference>
<organism evidence="3 4">
    <name type="scientific">Ramalina farinacea</name>
    <dbReference type="NCBI Taxonomy" id="258253"/>
    <lineage>
        <taxon>Eukaryota</taxon>
        <taxon>Fungi</taxon>
        <taxon>Dikarya</taxon>
        <taxon>Ascomycota</taxon>
        <taxon>Pezizomycotina</taxon>
        <taxon>Lecanoromycetes</taxon>
        <taxon>OSLEUM clade</taxon>
        <taxon>Lecanoromycetidae</taxon>
        <taxon>Lecanorales</taxon>
        <taxon>Lecanorineae</taxon>
        <taxon>Ramalinaceae</taxon>
        <taxon>Ramalina</taxon>
    </lineage>
</organism>
<dbReference type="GO" id="GO:0004932">
    <property type="term" value="F:mating-type factor pheromone receptor activity"/>
    <property type="evidence" value="ECO:0007669"/>
    <property type="project" value="InterPro"/>
</dbReference>
<proteinExistence type="predicted"/>
<feature type="transmembrane region" description="Helical" evidence="2">
    <location>
        <begin position="73"/>
        <end position="96"/>
    </location>
</feature>
<evidence type="ECO:0000256" key="2">
    <source>
        <dbReference type="SAM" id="Phobius"/>
    </source>
</evidence>
<feature type="transmembrane region" description="Helical" evidence="2">
    <location>
        <begin position="194"/>
        <end position="215"/>
    </location>
</feature>
<evidence type="ECO:0000313" key="3">
    <source>
        <dbReference type="EMBL" id="MDI1488372.1"/>
    </source>
</evidence>